<proteinExistence type="predicted"/>
<dbReference type="PANTHER" id="PTHR42899:SF1">
    <property type="entry name" value="SPERMATOGENESIS-ASSOCIATED PROTEIN 20"/>
    <property type="match status" value="1"/>
</dbReference>
<dbReference type="CDD" id="cd02955">
    <property type="entry name" value="SSP411"/>
    <property type="match status" value="1"/>
</dbReference>
<organism evidence="2 3">
    <name type="scientific">Popillia japonica</name>
    <name type="common">Japanese beetle</name>
    <dbReference type="NCBI Taxonomy" id="7064"/>
    <lineage>
        <taxon>Eukaryota</taxon>
        <taxon>Metazoa</taxon>
        <taxon>Ecdysozoa</taxon>
        <taxon>Arthropoda</taxon>
        <taxon>Hexapoda</taxon>
        <taxon>Insecta</taxon>
        <taxon>Pterygota</taxon>
        <taxon>Neoptera</taxon>
        <taxon>Endopterygota</taxon>
        <taxon>Coleoptera</taxon>
        <taxon>Polyphaga</taxon>
        <taxon>Scarabaeiformia</taxon>
        <taxon>Scarabaeidae</taxon>
        <taxon>Rutelinae</taxon>
        <taxon>Popillia</taxon>
    </lineage>
</organism>
<dbReference type="GO" id="GO:0005975">
    <property type="term" value="P:carbohydrate metabolic process"/>
    <property type="evidence" value="ECO:0007669"/>
    <property type="project" value="InterPro"/>
</dbReference>
<dbReference type="SUPFAM" id="SSF48208">
    <property type="entry name" value="Six-hairpin glycosidases"/>
    <property type="match status" value="1"/>
</dbReference>
<evidence type="ECO:0000313" key="2">
    <source>
        <dbReference type="EMBL" id="KAK9679887.1"/>
    </source>
</evidence>
<dbReference type="SUPFAM" id="SSF52833">
    <property type="entry name" value="Thioredoxin-like"/>
    <property type="match status" value="1"/>
</dbReference>
<name>A0AAW1HU59_POPJA</name>
<dbReference type="Gene3D" id="3.40.30.10">
    <property type="entry name" value="Glutaredoxin"/>
    <property type="match status" value="1"/>
</dbReference>
<dbReference type="PIRSF" id="PIRSF006402">
    <property type="entry name" value="UCP006402_thioredoxin"/>
    <property type="match status" value="1"/>
</dbReference>
<evidence type="ECO:0000259" key="1">
    <source>
        <dbReference type="Pfam" id="PF03190"/>
    </source>
</evidence>
<gene>
    <name evidence="2" type="ORF">QE152_g39642</name>
</gene>
<dbReference type="EMBL" id="JASPKY010000960">
    <property type="protein sequence ID" value="KAK9679887.1"/>
    <property type="molecule type" value="Genomic_DNA"/>
</dbReference>
<accession>A0AAW1HU59</accession>
<sequence>MSSILLIQHFIKYRFLTNALKYQSLLRSCKQFCGVNLSSSSVLIKKQLNSVIRLSGNYGNCSFTLIRRMSEQASSSTSGAQKPNRLYLEKSPYLLQHAFNPVDWYPWGDEAFEKAKKENKLIFLSVGYSTCHWCHVMEKESFESVSVAEVMNNNFICVKVDREERPDVDKMYMAFVQRTTGSGGWPMSVFLTPNLEPLFGAKQWGEQHAILSSEAKSSISNLKHMSIFKFATDSNTTIPGAEAARKCLLQFSKSYEKEFGGFSTAPKFPQPSIFEFMFYMYSKERNSEAGAACLNMCLHTLRRMAYGGIHDHVNTGFARYSVDGKWHVPHFEKMLYDQGQLAVAFTDAYVITKDDFFADIIKDILNYVSRDLSHELGGFYGAEDADSYPFEGAPHKQEGAFCVWEFNEINNMLNEQVGSILLSEVFCYHYSVKKNGNVGPGNDPHGELRNKNVLTVFGTYEDTAAKFGITITQLKQILERGHKILYDERQKRPKPHVDTKIVTSWNGLMISGFAKGGFALNEQKYVDRAVLAANFIKGHLYNAETKTLLRCCYRSDDNAICQTGNPINGFVDDYAFLIRGLLDLYEATLDSSWLEWVETLQDTQDRLFWDSKNSGYFTSPKGDPSILIRDKEDQDGAEPCGNSVAVSNLIRLSTYLNRPDYREKAGGTLAAFSERLREIPFALPTMTSALMHYRESLPQVFIVGQLEDPNTKALLDVVRANYLPGRLLGILDGPSGLGKVLYARNEALGKMNPIEGKPTAYVCRNFACSLPVNNPEALAQALETEASKKANS</sequence>
<dbReference type="InterPro" id="IPR036249">
    <property type="entry name" value="Thioredoxin-like_sf"/>
</dbReference>
<feature type="domain" description="Spermatogenesis-associated protein 20-like TRX" evidence="1">
    <location>
        <begin position="84"/>
        <end position="210"/>
    </location>
</feature>
<protein>
    <recommendedName>
        <fullName evidence="1">Spermatogenesis-associated protein 20-like TRX domain-containing protein</fullName>
    </recommendedName>
</protein>
<dbReference type="InterPro" id="IPR008928">
    <property type="entry name" value="6-hairpin_glycosidase_sf"/>
</dbReference>
<dbReference type="InterPro" id="IPR024705">
    <property type="entry name" value="Ssp411"/>
</dbReference>
<dbReference type="Pfam" id="PF03190">
    <property type="entry name" value="Thioredox_DsbH"/>
    <property type="match status" value="1"/>
</dbReference>
<evidence type="ECO:0000313" key="3">
    <source>
        <dbReference type="Proteomes" id="UP001458880"/>
    </source>
</evidence>
<dbReference type="AlphaFoldDB" id="A0AAW1HU59"/>
<comment type="caution">
    <text evidence="2">The sequence shown here is derived from an EMBL/GenBank/DDBJ whole genome shotgun (WGS) entry which is preliminary data.</text>
</comment>
<dbReference type="PANTHER" id="PTHR42899">
    <property type="entry name" value="SPERMATOGENESIS-ASSOCIATED PROTEIN 20"/>
    <property type="match status" value="1"/>
</dbReference>
<reference evidence="2 3" key="1">
    <citation type="journal article" date="2024" name="BMC Genomics">
        <title>De novo assembly and annotation of Popillia japonica's genome with initial clues to its potential as an invasive pest.</title>
        <authorList>
            <person name="Cucini C."/>
            <person name="Boschi S."/>
            <person name="Funari R."/>
            <person name="Cardaioli E."/>
            <person name="Iannotti N."/>
            <person name="Marturano G."/>
            <person name="Paoli F."/>
            <person name="Bruttini M."/>
            <person name="Carapelli A."/>
            <person name="Frati F."/>
            <person name="Nardi F."/>
        </authorList>
    </citation>
    <scope>NUCLEOTIDE SEQUENCE [LARGE SCALE GENOMIC DNA]</scope>
    <source>
        <strain evidence="2">DMR45628</strain>
    </source>
</reference>
<dbReference type="Proteomes" id="UP001458880">
    <property type="component" value="Unassembled WGS sequence"/>
</dbReference>
<keyword evidence="3" id="KW-1185">Reference proteome</keyword>
<dbReference type="InterPro" id="IPR004879">
    <property type="entry name" value="Ssp411-like_TRX"/>
</dbReference>